<name>A0A7D9L9V7_PARCT</name>
<dbReference type="Gene3D" id="1.10.443.10">
    <property type="entry name" value="Intergrase catalytic core"/>
    <property type="match status" value="1"/>
</dbReference>
<dbReference type="Pfam" id="PF12012">
    <property type="entry name" value="DUF3504"/>
    <property type="match status" value="1"/>
</dbReference>
<dbReference type="GO" id="GO:0006310">
    <property type="term" value="P:DNA recombination"/>
    <property type="evidence" value="ECO:0007669"/>
    <property type="project" value="UniProtKB-KW"/>
</dbReference>
<dbReference type="EMBL" id="CACRXK020016894">
    <property type="protein sequence ID" value="CAB4030463.1"/>
    <property type="molecule type" value="Genomic_DNA"/>
</dbReference>
<proteinExistence type="predicted"/>
<dbReference type="Proteomes" id="UP001152795">
    <property type="component" value="Unassembled WGS sequence"/>
</dbReference>
<dbReference type="GO" id="GO:0003677">
    <property type="term" value="F:DNA binding"/>
    <property type="evidence" value="ECO:0007669"/>
    <property type="project" value="InterPro"/>
</dbReference>
<dbReference type="InterPro" id="IPR013762">
    <property type="entry name" value="Integrase-like_cat_sf"/>
</dbReference>
<dbReference type="AlphaFoldDB" id="A0A7D9L9V7"/>
<keyword evidence="4" id="KW-0233">DNA recombination</keyword>
<evidence type="ECO:0000313" key="8">
    <source>
        <dbReference type="Proteomes" id="UP001152795"/>
    </source>
</evidence>
<feature type="compositionally biased region" description="Basic and acidic residues" evidence="5">
    <location>
        <begin position="146"/>
        <end position="157"/>
    </location>
</feature>
<dbReference type="PANTHER" id="PTHR46963">
    <property type="entry name" value="SIMILAR TO RIKEN CDNA E130308A19"/>
    <property type="match status" value="1"/>
</dbReference>
<accession>A0A7D9L9V7</accession>
<dbReference type="InterPro" id="IPR011010">
    <property type="entry name" value="DNA_brk_join_enz"/>
</dbReference>
<keyword evidence="3" id="KW-0832">Ubl conjugation</keyword>
<evidence type="ECO:0000256" key="1">
    <source>
        <dbReference type="ARBA" id="ARBA00022499"/>
    </source>
</evidence>
<dbReference type="GO" id="GO:0015074">
    <property type="term" value="P:DNA integration"/>
    <property type="evidence" value="ECO:0007669"/>
    <property type="project" value="InterPro"/>
</dbReference>
<feature type="non-terminal residue" evidence="7">
    <location>
        <position position="467"/>
    </location>
</feature>
<dbReference type="PANTHER" id="PTHR46963:SF2">
    <property type="match status" value="1"/>
</dbReference>
<evidence type="ECO:0000256" key="4">
    <source>
        <dbReference type="ARBA" id="ARBA00023172"/>
    </source>
</evidence>
<reference evidence="7" key="1">
    <citation type="submission" date="2020-04" db="EMBL/GenBank/DDBJ databases">
        <authorList>
            <person name="Alioto T."/>
            <person name="Alioto T."/>
            <person name="Gomez Garrido J."/>
        </authorList>
    </citation>
    <scope>NUCLEOTIDE SEQUENCE</scope>
    <source>
        <strain evidence="7">A484AB</strain>
    </source>
</reference>
<keyword evidence="1" id="KW-1017">Isopeptide bond</keyword>
<gene>
    <name evidence="7" type="ORF">PACLA_8A015155</name>
</gene>
<evidence type="ECO:0000313" key="7">
    <source>
        <dbReference type="EMBL" id="CAB4030463.1"/>
    </source>
</evidence>
<sequence>NGQLSLMVILVVMEFNKGVCGWRWFGLRLGWHLGTGLGYLWGELWESGNQIGLVDMVDGESDVVLDIGLLQQFLSSKNELRRIEDISVEQLNEYLSEFIISVRKKEDQGEYEPSSLRSMFASFERYLKKKNGFSIMMDKSSERARKALQSKQKELKQKGKGNKPNASVALSEDEVKLLYEKELLGISSCEALLNTVWFNNTIHFGLRGCKEHRDMCWGDVKPRKNANGEEYLEYFERQTKTRTGDNPRDVRKVTPKMYAIPTNSPEKDPVFVYKFYAEKRPNEMNTNEAPFYLAVNHCKKVSSDKSWFKKSAIGVNTLNSLMKRMAEKAGLGPNISNHSGRKTMMQTLTNNDVPPTDIVQLSGHKNLQSVTNYSTVSQNQQMKMSRALANLATCKESSTSSISEQKPNREVEHQQQQQAMALFSGAVIQGGHINISINSLNQSPVAVTEDVSPQKYKRIRLIESDSD</sequence>
<dbReference type="InterPro" id="IPR042838">
    <property type="entry name" value="KIAA1958"/>
</dbReference>
<dbReference type="SUPFAM" id="SSF56349">
    <property type="entry name" value="DNA breaking-rejoining enzymes"/>
    <property type="match status" value="1"/>
</dbReference>
<evidence type="ECO:0000256" key="3">
    <source>
        <dbReference type="ARBA" id="ARBA00022843"/>
    </source>
</evidence>
<evidence type="ECO:0000259" key="6">
    <source>
        <dbReference type="Pfam" id="PF12012"/>
    </source>
</evidence>
<keyword evidence="8" id="KW-1185">Reference proteome</keyword>
<protein>
    <submittedName>
        <fullName evidence="7">Zinc finger MYM-type 2-like</fullName>
    </submittedName>
</protein>
<comment type="caution">
    <text evidence="7">The sequence shown here is derived from an EMBL/GenBank/DDBJ whole genome shotgun (WGS) entry which is preliminary data.</text>
</comment>
<dbReference type="InterPro" id="IPR021893">
    <property type="entry name" value="ZMYM2-like_C"/>
</dbReference>
<evidence type="ECO:0000256" key="2">
    <source>
        <dbReference type="ARBA" id="ARBA00022553"/>
    </source>
</evidence>
<organism evidence="7 8">
    <name type="scientific">Paramuricea clavata</name>
    <name type="common">Red gorgonian</name>
    <name type="synonym">Violescent sea-whip</name>
    <dbReference type="NCBI Taxonomy" id="317549"/>
    <lineage>
        <taxon>Eukaryota</taxon>
        <taxon>Metazoa</taxon>
        <taxon>Cnidaria</taxon>
        <taxon>Anthozoa</taxon>
        <taxon>Octocorallia</taxon>
        <taxon>Malacalcyonacea</taxon>
        <taxon>Plexauridae</taxon>
        <taxon>Paramuricea</taxon>
    </lineage>
</organism>
<keyword evidence="2" id="KW-0597">Phosphoprotein</keyword>
<dbReference type="OrthoDB" id="5953753at2759"/>
<feature type="region of interest" description="Disordered" evidence="5">
    <location>
        <begin position="146"/>
        <end position="167"/>
    </location>
</feature>
<evidence type="ECO:0000256" key="5">
    <source>
        <dbReference type="SAM" id="MobiDB-lite"/>
    </source>
</evidence>
<feature type="domain" description="ZMYM2-like/QRICH1 C-terminal" evidence="6">
    <location>
        <begin position="172"/>
        <end position="326"/>
    </location>
</feature>